<dbReference type="GO" id="GO:0097367">
    <property type="term" value="F:carbohydrate derivative binding"/>
    <property type="evidence" value="ECO:0007669"/>
    <property type="project" value="InterPro"/>
</dbReference>
<dbReference type="InterPro" id="IPR046348">
    <property type="entry name" value="SIS_dom_sf"/>
</dbReference>
<dbReference type="SUPFAM" id="SSF53697">
    <property type="entry name" value="SIS domain"/>
    <property type="match status" value="1"/>
</dbReference>
<comment type="caution">
    <text evidence="6">The sequence shown here is derived from an EMBL/GenBank/DDBJ whole genome shotgun (WGS) entry which is preliminary data.</text>
</comment>
<accession>A0A037ZNH0</accession>
<gene>
    <name evidence="6" type="ORF">ACMU_01525</name>
</gene>
<dbReference type="GO" id="GO:0003677">
    <property type="term" value="F:DNA binding"/>
    <property type="evidence" value="ECO:0007669"/>
    <property type="project" value="UniProtKB-KW"/>
</dbReference>
<feature type="domain" description="HTH rpiR-type" evidence="4">
    <location>
        <begin position="11"/>
        <end position="87"/>
    </location>
</feature>
<name>A0A037ZNH0_9RHOB</name>
<dbReference type="STRING" id="1454373.ACMU_01525"/>
<dbReference type="InterPro" id="IPR000281">
    <property type="entry name" value="HTH_RpiR"/>
</dbReference>
<feature type="domain" description="SIS" evidence="5">
    <location>
        <begin position="136"/>
        <end position="272"/>
    </location>
</feature>
<proteinExistence type="predicted"/>
<evidence type="ECO:0000313" key="7">
    <source>
        <dbReference type="Proteomes" id="UP000026249"/>
    </source>
</evidence>
<dbReference type="Gene3D" id="1.10.10.10">
    <property type="entry name" value="Winged helix-like DNA-binding domain superfamily/Winged helix DNA-binding domain"/>
    <property type="match status" value="1"/>
</dbReference>
<dbReference type="SUPFAM" id="SSF46689">
    <property type="entry name" value="Homeodomain-like"/>
    <property type="match status" value="1"/>
</dbReference>
<dbReference type="Pfam" id="PF01380">
    <property type="entry name" value="SIS"/>
    <property type="match status" value="1"/>
</dbReference>
<evidence type="ECO:0000313" key="6">
    <source>
        <dbReference type="EMBL" id="KAJ57200.1"/>
    </source>
</evidence>
<protein>
    <submittedName>
        <fullName evidence="6">RpiR family transcriptional regulator</fullName>
    </submittedName>
</protein>
<evidence type="ECO:0000256" key="2">
    <source>
        <dbReference type="ARBA" id="ARBA00023125"/>
    </source>
</evidence>
<keyword evidence="1" id="KW-0805">Transcription regulation</keyword>
<sequence length="273" mass="29375">MNSRPAPTSIEGFHHRLQEVSTDLPKRMKQCAEYIAANADRIAVSTVAELAEGAGVQPSAIMRFCQVMGFAGFSEMQRLFRTEFAPGLPDYSTRLLNLRERGAGSPSALLAEFVDAGRTSLENLLHTVDSRVLDESVATLAKARLIHVVGLRRAFPVATYLTYAFEKMEIPAMLHDGMGKLDHRNAITEGDAILAITFAPYSQETVDLALDSVARGHPVVAITDTVMSPLHAPGVLPLSVSEVDFGAFRALSATLSLAITLAVAVGAARDEKL</sequence>
<dbReference type="OrthoDB" id="9814005at2"/>
<dbReference type="AlphaFoldDB" id="A0A037ZNH0"/>
<evidence type="ECO:0000259" key="4">
    <source>
        <dbReference type="PROSITE" id="PS51071"/>
    </source>
</evidence>
<dbReference type="PROSITE" id="PS51464">
    <property type="entry name" value="SIS"/>
    <property type="match status" value="1"/>
</dbReference>
<dbReference type="CDD" id="cd05013">
    <property type="entry name" value="SIS_RpiR"/>
    <property type="match status" value="1"/>
</dbReference>
<dbReference type="Pfam" id="PF01418">
    <property type="entry name" value="HTH_6"/>
    <property type="match status" value="1"/>
</dbReference>
<dbReference type="InterPro" id="IPR035472">
    <property type="entry name" value="RpiR-like_SIS"/>
</dbReference>
<organism evidence="6 7">
    <name type="scientific">Actibacterium mucosum KCTC 23349</name>
    <dbReference type="NCBI Taxonomy" id="1454373"/>
    <lineage>
        <taxon>Bacteria</taxon>
        <taxon>Pseudomonadati</taxon>
        <taxon>Pseudomonadota</taxon>
        <taxon>Alphaproteobacteria</taxon>
        <taxon>Rhodobacterales</taxon>
        <taxon>Roseobacteraceae</taxon>
        <taxon>Actibacterium</taxon>
    </lineage>
</organism>
<dbReference type="PANTHER" id="PTHR30514:SF18">
    <property type="entry name" value="RPIR-FAMILY TRANSCRIPTIONAL REGULATOR"/>
    <property type="match status" value="1"/>
</dbReference>
<dbReference type="EMBL" id="JFKE01000001">
    <property type="protein sequence ID" value="KAJ57200.1"/>
    <property type="molecule type" value="Genomic_DNA"/>
</dbReference>
<dbReference type="PANTHER" id="PTHR30514">
    <property type="entry name" value="GLUCOKINASE"/>
    <property type="match status" value="1"/>
</dbReference>
<dbReference type="Gene3D" id="3.40.50.10490">
    <property type="entry name" value="Glucose-6-phosphate isomerase like protein, domain 1"/>
    <property type="match status" value="1"/>
</dbReference>
<dbReference type="InterPro" id="IPR001347">
    <property type="entry name" value="SIS_dom"/>
</dbReference>
<dbReference type="InterPro" id="IPR036388">
    <property type="entry name" value="WH-like_DNA-bd_sf"/>
</dbReference>
<keyword evidence="2" id="KW-0238">DNA-binding</keyword>
<dbReference type="PROSITE" id="PS51071">
    <property type="entry name" value="HTH_RPIR"/>
    <property type="match status" value="1"/>
</dbReference>
<keyword evidence="3" id="KW-0804">Transcription</keyword>
<evidence type="ECO:0000256" key="3">
    <source>
        <dbReference type="ARBA" id="ARBA00023163"/>
    </source>
</evidence>
<dbReference type="RefSeq" id="WP_035255461.1">
    <property type="nucleotide sequence ID" value="NZ_JFKE01000001.1"/>
</dbReference>
<dbReference type="InterPro" id="IPR047640">
    <property type="entry name" value="RpiR-like"/>
</dbReference>
<dbReference type="GO" id="GO:1901135">
    <property type="term" value="P:carbohydrate derivative metabolic process"/>
    <property type="evidence" value="ECO:0007669"/>
    <property type="project" value="InterPro"/>
</dbReference>
<dbReference type="Proteomes" id="UP000026249">
    <property type="component" value="Unassembled WGS sequence"/>
</dbReference>
<keyword evidence="7" id="KW-1185">Reference proteome</keyword>
<evidence type="ECO:0000259" key="5">
    <source>
        <dbReference type="PROSITE" id="PS51464"/>
    </source>
</evidence>
<reference evidence="6 7" key="1">
    <citation type="submission" date="2014-03" db="EMBL/GenBank/DDBJ databases">
        <title>Draft Genome Sequence of Actibacterium mucosum KCTC 23349, a Marine Alphaproteobacterium with Complex Ionic Requirements Isolated from Mediterranean Seawater at Malvarrosa Beach, Valencia, Spain.</title>
        <authorList>
            <person name="Arahal D.R."/>
            <person name="Shao Z."/>
            <person name="Lai Q."/>
            <person name="Pujalte M.J."/>
        </authorList>
    </citation>
    <scope>NUCLEOTIDE SEQUENCE [LARGE SCALE GENOMIC DNA]</scope>
    <source>
        <strain evidence="6 7">KCTC 23349</strain>
    </source>
</reference>
<dbReference type="GO" id="GO:0003700">
    <property type="term" value="F:DNA-binding transcription factor activity"/>
    <property type="evidence" value="ECO:0007669"/>
    <property type="project" value="InterPro"/>
</dbReference>
<evidence type="ECO:0000256" key="1">
    <source>
        <dbReference type="ARBA" id="ARBA00023015"/>
    </source>
</evidence>
<dbReference type="InterPro" id="IPR009057">
    <property type="entry name" value="Homeodomain-like_sf"/>
</dbReference>